<name>A0ABS4NE63_9THEO</name>
<keyword evidence="3 8" id="KW-0813">Transport</keyword>
<dbReference type="Proteomes" id="UP001166402">
    <property type="component" value="Unassembled WGS sequence"/>
</dbReference>
<dbReference type="InterPro" id="IPR003804">
    <property type="entry name" value="Lactate_perm"/>
</dbReference>
<gene>
    <name evidence="9" type="ORF">J2Z80_000817</name>
</gene>
<proteinExistence type="inferred from homology"/>
<keyword evidence="10" id="KW-1185">Reference proteome</keyword>
<feature type="transmembrane region" description="Helical" evidence="8">
    <location>
        <begin position="152"/>
        <end position="177"/>
    </location>
</feature>
<dbReference type="EMBL" id="JAGGLT010000007">
    <property type="protein sequence ID" value="MBP2071303.1"/>
    <property type="molecule type" value="Genomic_DNA"/>
</dbReference>
<feature type="transmembrane region" description="Helical" evidence="8">
    <location>
        <begin position="222"/>
        <end position="242"/>
    </location>
</feature>
<dbReference type="Pfam" id="PF02652">
    <property type="entry name" value="Lactate_perm"/>
    <property type="match status" value="1"/>
</dbReference>
<sequence length="530" mass="55795">MLGSVQGPFSNVLLSAIVAFIPLLWLLISLGWFKMKAYIAALISLALAILLSITTWGMPVKFASQSVLEGVATGLWPIVWVIIAAIYTYNVTVETGNMNIINETLAKISPDRRIQALILAFSFGGFLEAAAGFGTAVAIPASLLAGIGFDPLFAAVICLIANTVPVAFGGIGIPIITLSQVTGIEESLLTTYTAYQLIPFIIILPIVLVIIMTKSFKYLKEVLGACIVSGISFALFQTAVAVFVGPEVAAIVGSLASLLSIIIYVKIKPVKKIWLFPDEKASGEIASTNAVNDHDKRISGKKQLIAWTPYIVLFVLIMAVNLIPDLKFLGDVATKVQIYFGPNGKPSSFQWITTPGTIMFISAIIGGFVQGSSIKGLLKIFGKTIKQLVPTIVVVSSIVAMAKVMGYSGMISVIAVALADTTGKVYPFISPLIGALGTFITGSDTSSNILFGALQKQTALQIHANAAWIAAANTVGASAGKMISPQSIAVAASATGLVGKEGRILNSTLLYCLGYAILLGILIFAVGNML</sequence>
<feature type="transmembrane region" description="Helical" evidence="8">
    <location>
        <begin position="389"/>
        <end position="419"/>
    </location>
</feature>
<evidence type="ECO:0000256" key="7">
    <source>
        <dbReference type="ARBA" id="ARBA00023136"/>
    </source>
</evidence>
<feature type="transmembrane region" description="Helical" evidence="8">
    <location>
        <begin position="189"/>
        <end position="210"/>
    </location>
</feature>
<feature type="transmembrane region" description="Helical" evidence="8">
    <location>
        <begin position="425"/>
        <end position="442"/>
    </location>
</feature>
<evidence type="ECO:0000256" key="1">
    <source>
        <dbReference type="ARBA" id="ARBA00004651"/>
    </source>
</evidence>
<protein>
    <recommendedName>
        <fullName evidence="8">L-lactate permease</fullName>
    </recommendedName>
</protein>
<evidence type="ECO:0000256" key="2">
    <source>
        <dbReference type="ARBA" id="ARBA00010100"/>
    </source>
</evidence>
<dbReference type="PANTHER" id="PTHR30003:SF0">
    <property type="entry name" value="GLYCOLATE PERMEASE GLCA-RELATED"/>
    <property type="match status" value="1"/>
</dbReference>
<feature type="transmembrane region" description="Helical" evidence="8">
    <location>
        <begin position="304"/>
        <end position="323"/>
    </location>
</feature>
<dbReference type="RefSeq" id="WP_209453237.1">
    <property type="nucleotide sequence ID" value="NZ_JAGGLT010000007.1"/>
</dbReference>
<feature type="transmembrane region" description="Helical" evidence="8">
    <location>
        <begin position="248"/>
        <end position="265"/>
    </location>
</feature>
<evidence type="ECO:0000256" key="6">
    <source>
        <dbReference type="ARBA" id="ARBA00022989"/>
    </source>
</evidence>
<comment type="function">
    <text evidence="8">Uptake of L-lactate across the membrane. Can also transport D-lactate and glycolate.</text>
</comment>
<feature type="transmembrane region" description="Helical" evidence="8">
    <location>
        <begin position="12"/>
        <end position="32"/>
    </location>
</feature>
<evidence type="ECO:0000256" key="3">
    <source>
        <dbReference type="ARBA" id="ARBA00022448"/>
    </source>
</evidence>
<feature type="transmembrane region" description="Helical" evidence="8">
    <location>
        <begin position="38"/>
        <end position="58"/>
    </location>
</feature>
<dbReference type="PANTHER" id="PTHR30003">
    <property type="entry name" value="L-LACTATE PERMEASE"/>
    <property type="match status" value="1"/>
</dbReference>
<feature type="transmembrane region" description="Helical" evidence="8">
    <location>
        <begin position="509"/>
        <end position="527"/>
    </location>
</feature>
<organism evidence="9 10">
    <name type="scientific">Thermoanaerobacterium butyriciformans</name>
    <dbReference type="NCBI Taxonomy" id="1702242"/>
    <lineage>
        <taxon>Bacteria</taxon>
        <taxon>Bacillati</taxon>
        <taxon>Bacillota</taxon>
        <taxon>Clostridia</taxon>
        <taxon>Thermoanaerobacterales</taxon>
        <taxon>Thermoanaerobacteraceae</taxon>
        <taxon>Thermoanaerobacterium</taxon>
    </lineage>
</organism>
<dbReference type="NCBIfam" id="TIGR00795">
    <property type="entry name" value="lctP"/>
    <property type="match status" value="1"/>
</dbReference>
<feature type="transmembrane region" description="Helical" evidence="8">
    <location>
        <begin position="70"/>
        <end position="89"/>
    </location>
</feature>
<comment type="subcellular location">
    <subcellularLocation>
        <location evidence="1 8">Cell membrane</location>
        <topology evidence="1 8">Multi-pass membrane protein</topology>
    </subcellularLocation>
</comment>
<evidence type="ECO:0000256" key="5">
    <source>
        <dbReference type="ARBA" id="ARBA00022692"/>
    </source>
</evidence>
<keyword evidence="4 8" id="KW-1003">Cell membrane</keyword>
<evidence type="ECO:0000256" key="8">
    <source>
        <dbReference type="RuleBase" id="RU365092"/>
    </source>
</evidence>
<keyword evidence="5 8" id="KW-0812">Transmembrane</keyword>
<comment type="caution">
    <text evidence="9">The sequence shown here is derived from an EMBL/GenBank/DDBJ whole genome shotgun (WGS) entry which is preliminary data.</text>
</comment>
<reference evidence="9" key="1">
    <citation type="submission" date="2021-03" db="EMBL/GenBank/DDBJ databases">
        <title>Genomic Encyclopedia of Type Strains, Phase IV (KMG-IV): sequencing the most valuable type-strain genomes for metagenomic binning, comparative biology and taxonomic classification.</title>
        <authorList>
            <person name="Goeker M."/>
        </authorList>
    </citation>
    <scope>NUCLEOTIDE SEQUENCE</scope>
    <source>
        <strain evidence="9">DSM 101588</strain>
    </source>
</reference>
<evidence type="ECO:0000313" key="9">
    <source>
        <dbReference type="EMBL" id="MBP2071303.1"/>
    </source>
</evidence>
<keyword evidence="6 8" id="KW-1133">Transmembrane helix</keyword>
<keyword evidence="7 8" id="KW-0472">Membrane</keyword>
<comment type="similarity">
    <text evidence="2 8">Belongs to the lactate permease family.</text>
</comment>
<accession>A0ABS4NE63</accession>
<evidence type="ECO:0000256" key="4">
    <source>
        <dbReference type="ARBA" id="ARBA00022475"/>
    </source>
</evidence>
<evidence type="ECO:0000313" key="10">
    <source>
        <dbReference type="Proteomes" id="UP001166402"/>
    </source>
</evidence>
<feature type="transmembrane region" description="Helical" evidence="8">
    <location>
        <begin position="349"/>
        <end position="369"/>
    </location>
</feature>
<feature type="transmembrane region" description="Helical" evidence="8">
    <location>
        <begin position="114"/>
        <end position="140"/>
    </location>
</feature>